<dbReference type="PROSITE" id="PS50127">
    <property type="entry name" value="UBC_2"/>
    <property type="match status" value="1"/>
</dbReference>
<dbReference type="Pfam" id="PF00179">
    <property type="entry name" value="UQ_con"/>
    <property type="match status" value="1"/>
</dbReference>
<dbReference type="Gene3D" id="3.10.110.10">
    <property type="entry name" value="Ubiquitin Conjugating Enzyme"/>
    <property type="match status" value="2"/>
</dbReference>
<dbReference type="Proteomes" id="UP000075902">
    <property type="component" value="Unassembled WGS sequence"/>
</dbReference>
<accession>A0A182UCT1</accession>
<comment type="similarity">
    <text evidence="9">Belongs to the ubiquitin-conjugating enzyme family.</text>
</comment>
<feature type="region of interest" description="Disordered" evidence="10">
    <location>
        <begin position="1"/>
        <end position="41"/>
    </location>
</feature>
<keyword evidence="4 9" id="KW-0833">Ubl conjugation pathway</keyword>
<comment type="pathway">
    <text evidence="1">Protein modification; protein neddylation.</text>
</comment>
<organism evidence="12 13">
    <name type="scientific">Anopheles melas</name>
    <dbReference type="NCBI Taxonomy" id="34690"/>
    <lineage>
        <taxon>Eukaryota</taxon>
        <taxon>Metazoa</taxon>
        <taxon>Ecdysozoa</taxon>
        <taxon>Arthropoda</taxon>
        <taxon>Hexapoda</taxon>
        <taxon>Insecta</taxon>
        <taxon>Pterygota</taxon>
        <taxon>Neoptera</taxon>
        <taxon>Endopterygota</taxon>
        <taxon>Diptera</taxon>
        <taxon>Nematocera</taxon>
        <taxon>Culicoidea</taxon>
        <taxon>Culicidae</taxon>
        <taxon>Anophelinae</taxon>
        <taxon>Anopheles</taxon>
    </lineage>
</organism>
<dbReference type="CDD" id="cd23794">
    <property type="entry name" value="UBCc_UBE2F_UBE2M"/>
    <property type="match status" value="1"/>
</dbReference>
<dbReference type="GO" id="GO:0061654">
    <property type="term" value="F:NEDD8 conjugating enzyme activity"/>
    <property type="evidence" value="ECO:0007669"/>
    <property type="project" value="UniProtKB-EC"/>
</dbReference>
<keyword evidence="5 9" id="KW-0067">ATP-binding</keyword>
<dbReference type="AlphaFoldDB" id="A0A182UCT1"/>
<keyword evidence="2" id="KW-0808">Transferase</keyword>
<dbReference type="InterPro" id="IPR050113">
    <property type="entry name" value="Ub_conjugating_enzyme"/>
</dbReference>
<evidence type="ECO:0000313" key="12">
    <source>
        <dbReference type="EnsemblMetazoa" id="AMEC018049-PA"/>
    </source>
</evidence>
<dbReference type="PROSITE" id="PS00183">
    <property type="entry name" value="UBC_1"/>
    <property type="match status" value="1"/>
</dbReference>
<dbReference type="VEuPathDB" id="VectorBase:AMEC018049"/>
<dbReference type="SUPFAM" id="SSF54495">
    <property type="entry name" value="UBC-like"/>
    <property type="match status" value="2"/>
</dbReference>
<evidence type="ECO:0000256" key="4">
    <source>
        <dbReference type="ARBA" id="ARBA00022786"/>
    </source>
</evidence>
<evidence type="ECO:0000256" key="2">
    <source>
        <dbReference type="ARBA" id="ARBA00022679"/>
    </source>
</evidence>
<evidence type="ECO:0000256" key="1">
    <source>
        <dbReference type="ARBA" id="ARBA00005032"/>
    </source>
</evidence>
<comment type="catalytic activity">
    <reaction evidence="6">
        <text>[E1 NEDD8-activating enzyme]-S-[NEDD8 protein]-yl-L-cysteine + [E2 NEDD8-conjugating enzyme]-L-cysteine = [E1 NEDD8-activating enzyme]-L-cysteine + [E2 NEDD8-conjugating enzyme]-S-[NEDD8-protein]-yl-L-cysteine.</text>
        <dbReference type="EC" id="2.3.2.34"/>
    </reaction>
</comment>
<keyword evidence="13" id="KW-1185">Reference proteome</keyword>
<feature type="compositionally biased region" description="Gly residues" evidence="10">
    <location>
        <begin position="12"/>
        <end position="34"/>
    </location>
</feature>
<evidence type="ECO:0000256" key="10">
    <source>
        <dbReference type="SAM" id="MobiDB-lite"/>
    </source>
</evidence>
<feature type="domain" description="UBC core" evidence="11">
    <location>
        <begin position="48"/>
        <end position="224"/>
    </location>
</feature>
<dbReference type="GO" id="GO:0045116">
    <property type="term" value="P:protein neddylation"/>
    <property type="evidence" value="ECO:0007669"/>
    <property type="project" value="UniProtKB-ARBA"/>
</dbReference>
<dbReference type="GO" id="GO:0005524">
    <property type="term" value="F:ATP binding"/>
    <property type="evidence" value="ECO:0007669"/>
    <property type="project" value="UniProtKB-UniRule"/>
</dbReference>
<evidence type="ECO:0000256" key="5">
    <source>
        <dbReference type="ARBA" id="ARBA00022840"/>
    </source>
</evidence>
<keyword evidence="3 9" id="KW-0547">Nucleotide-binding</keyword>
<dbReference type="InterPro" id="IPR000608">
    <property type="entry name" value="UBC"/>
</dbReference>
<evidence type="ECO:0000313" key="13">
    <source>
        <dbReference type="Proteomes" id="UP000075902"/>
    </source>
</evidence>
<dbReference type="FunFam" id="3.10.110.10:FF:000033">
    <property type="entry name" value="NEDD8-conjugating enzyme UBE2F"/>
    <property type="match status" value="1"/>
</dbReference>
<proteinExistence type="inferred from homology"/>
<dbReference type="InterPro" id="IPR023313">
    <property type="entry name" value="UBQ-conjugating_AS"/>
</dbReference>
<protein>
    <recommendedName>
        <fullName evidence="7">E2 NEDD8-conjugating enzyme</fullName>
        <ecNumber evidence="7">2.3.2.34</ecNumber>
    </recommendedName>
</protein>
<evidence type="ECO:0000256" key="9">
    <source>
        <dbReference type="RuleBase" id="RU362109"/>
    </source>
</evidence>
<dbReference type="EC" id="2.3.2.34" evidence="7"/>
<sequence length="225" mass="24565">MITLARKKKESGSGGGGGNGGSTTGSTAGGGGTASSGPLSDAPKRISIREFLLVKEVQELEQNLPITCKVTFHDPNVLSEFTLVISPNEGFWCGGRFKFSILVPEEYNMAVSGLSGFGCQIQGRLIPNSFPLKPPKVKCLTKLWHPNISVEGDICLSLLRLNSIDGLGWAPTRRLKDVIWGLNSLFTDLLNFDDPLNIEAAEQYSKDKERFQAKVREYVSAYARR</sequence>
<evidence type="ECO:0000256" key="6">
    <source>
        <dbReference type="ARBA" id="ARBA00043698"/>
    </source>
</evidence>
<name>A0A182UCT1_9DIPT</name>
<evidence type="ECO:0000256" key="8">
    <source>
        <dbReference type="PROSITE-ProRule" id="PRU10133"/>
    </source>
</evidence>
<reference evidence="12" key="2">
    <citation type="submission" date="2020-05" db="UniProtKB">
        <authorList>
            <consortium name="EnsemblMetazoa"/>
        </authorList>
    </citation>
    <scope>IDENTIFICATION</scope>
    <source>
        <strain evidence="12">CM1001059</strain>
    </source>
</reference>
<evidence type="ECO:0000259" key="11">
    <source>
        <dbReference type="PROSITE" id="PS50127"/>
    </source>
</evidence>
<dbReference type="SMART" id="SM00212">
    <property type="entry name" value="UBCc"/>
    <property type="match status" value="1"/>
</dbReference>
<dbReference type="InterPro" id="IPR016135">
    <property type="entry name" value="UBQ-conjugating_enzyme/RWD"/>
</dbReference>
<dbReference type="EnsemblMetazoa" id="AMEC018049-RA">
    <property type="protein sequence ID" value="AMEC018049-PA"/>
    <property type="gene ID" value="AMEC018049"/>
</dbReference>
<feature type="active site" description="Glycyl thioester intermediate" evidence="8">
    <location>
        <position position="155"/>
    </location>
</feature>
<dbReference type="PANTHER" id="PTHR24067">
    <property type="entry name" value="UBIQUITIN-CONJUGATING ENZYME E2"/>
    <property type="match status" value="1"/>
</dbReference>
<evidence type="ECO:0000256" key="7">
    <source>
        <dbReference type="ARBA" id="ARBA00044047"/>
    </source>
</evidence>
<dbReference type="STRING" id="34690.A0A182UCT1"/>
<reference evidence="13" key="1">
    <citation type="submission" date="2014-01" db="EMBL/GenBank/DDBJ databases">
        <title>The Genome Sequence of Anopheles melas CM1001059_A (V2).</title>
        <authorList>
            <consortium name="The Broad Institute Genomics Platform"/>
            <person name="Neafsey D.E."/>
            <person name="Besansky N."/>
            <person name="Howell P."/>
            <person name="Walton C."/>
            <person name="Young S.K."/>
            <person name="Zeng Q."/>
            <person name="Gargeya S."/>
            <person name="Fitzgerald M."/>
            <person name="Haas B."/>
            <person name="Abouelleil A."/>
            <person name="Allen A.W."/>
            <person name="Alvarado L."/>
            <person name="Arachchi H.M."/>
            <person name="Berlin A.M."/>
            <person name="Chapman S.B."/>
            <person name="Gainer-Dewar J."/>
            <person name="Goldberg J."/>
            <person name="Griggs A."/>
            <person name="Gujja S."/>
            <person name="Hansen M."/>
            <person name="Howarth C."/>
            <person name="Imamovic A."/>
            <person name="Ireland A."/>
            <person name="Larimer J."/>
            <person name="McCowan C."/>
            <person name="Murphy C."/>
            <person name="Pearson M."/>
            <person name="Poon T.W."/>
            <person name="Priest M."/>
            <person name="Roberts A."/>
            <person name="Saif S."/>
            <person name="Shea T."/>
            <person name="Sisk P."/>
            <person name="Sykes S."/>
            <person name="Wortman J."/>
            <person name="Nusbaum C."/>
            <person name="Birren B."/>
        </authorList>
    </citation>
    <scope>NUCLEOTIDE SEQUENCE [LARGE SCALE GENOMIC DNA]</scope>
    <source>
        <strain evidence="13">CM1001059</strain>
    </source>
</reference>
<evidence type="ECO:0000256" key="3">
    <source>
        <dbReference type="ARBA" id="ARBA00022741"/>
    </source>
</evidence>